<reference evidence="1 3" key="1">
    <citation type="submission" date="2016-11" db="EMBL/GenBank/DDBJ databases">
        <title>Trade-off between light-utilization and light-protection in marine flavobacteria.</title>
        <authorList>
            <person name="Kumagai Y."/>
        </authorList>
    </citation>
    <scope>NUCLEOTIDE SEQUENCE [LARGE SCALE GENOMIC DNA]</scope>
    <source>
        <strain evidence="1 3">ATCC 700397</strain>
    </source>
</reference>
<dbReference type="RefSeq" id="WP_104808338.1">
    <property type="nucleotide sequence ID" value="NZ_MQUA01000009.1"/>
</dbReference>
<protein>
    <submittedName>
        <fullName evidence="1">NADH:ubiquinone oxidoreductase</fullName>
    </submittedName>
</protein>
<accession>A0A2S7KKV0</accession>
<evidence type="ECO:0000313" key="2">
    <source>
        <dbReference type="EMBL" id="PQB08784.1"/>
    </source>
</evidence>
<dbReference type="EMBL" id="MQUA01000014">
    <property type="protein sequence ID" value="PQB03249.1"/>
    <property type="molecule type" value="Genomic_DNA"/>
</dbReference>
<organism evidence="1 3">
    <name type="scientific">Polaribacter filamentus</name>
    <dbReference type="NCBI Taxonomy" id="53483"/>
    <lineage>
        <taxon>Bacteria</taxon>
        <taxon>Pseudomonadati</taxon>
        <taxon>Bacteroidota</taxon>
        <taxon>Flavobacteriia</taxon>
        <taxon>Flavobacteriales</taxon>
        <taxon>Flavobacteriaceae</taxon>
    </lineage>
</organism>
<dbReference type="OrthoDB" id="9806869at2"/>
<sequence>MNTLLYKEDTFKIIGICMEVHNQLGKGFSEVVYSDALEIEFIDNNIKYSKEQKFNISYKGNILPHKYRADFIINDTIVLEIKAIHCLTSSHVKQTLNYLAVSKLKIGLLINFGEGSLKYKRVIL</sequence>
<name>A0A2S7KKV0_9FLAO</name>
<dbReference type="Proteomes" id="UP000239522">
    <property type="component" value="Unassembled WGS sequence"/>
</dbReference>
<evidence type="ECO:0000313" key="1">
    <source>
        <dbReference type="EMBL" id="PQB03249.1"/>
    </source>
</evidence>
<dbReference type="AlphaFoldDB" id="A0A2S7KKV0"/>
<dbReference type="EMBL" id="MQUA01000009">
    <property type="protein sequence ID" value="PQB08784.1"/>
    <property type="molecule type" value="Genomic_DNA"/>
</dbReference>
<dbReference type="NCBIfam" id="TIGR04256">
    <property type="entry name" value="GxxExxY"/>
    <property type="match status" value="1"/>
</dbReference>
<keyword evidence="1" id="KW-0830">Ubiquinone</keyword>
<comment type="caution">
    <text evidence="1">The sequence shown here is derived from an EMBL/GenBank/DDBJ whole genome shotgun (WGS) entry which is preliminary data.</text>
</comment>
<proteinExistence type="predicted"/>
<dbReference type="InterPro" id="IPR026350">
    <property type="entry name" value="GxxExxY"/>
</dbReference>
<gene>
    <name evidence="2" type="ORF">BST83_01865</name>
    <name evidence="1" type="ORF">BST83_18230</name>
</gene>
<evidence type="ECO:0000313" key="3">
    <source>
        <dbReference type="Proteomes" id="UP000239522"/>
    </source>
</evidence>
<dbReference type="Pfam" id="PF13366">
    <property type="entry name" value="PDDEXK_3"/>
    <property type="match status" value="1"/>
</dbReference>
<keyword evidence="3" id="KW-1185">Reference proteome</keyword>